<dbReference type="Proteomes" id="UP000663851">
    <property type="component" value="Unassembled WGS sequence"/>
</dbReference>
<feature type="domain" description="CRAL-TRIO" evidence="3">
    <location>
        <begin position="84"/>
        <end position="246"/>
    </location>
</feature>
<evidence type="ECO:0000313" key="5">
    <source>
        <dbReference type="EMBL" id="CAF4161598.1"/>
    </source>
</evidence>
<comment type="caution">
    <text evidence="5">The sequence shown here is derived from an EMBL/GenBank/DDBJ whole genome shotgun (WGS) entry which is preliminary data.</text>
</comment>
<feature type="domain" description="MSP" evidence="4">
    <location>
        <begin position="350"/>
        <end position="475"/>
    </location>
</feature>
<evidence type="ECO:0000256" key="1">
    <source>
        <dbReference type="SAM" id="MobiDB-lite"/>
    </source>
</evidence>
<dbReference type="SUPFAM" id="SSF49354">
    <property type="entry name" value="PapD-like"/>
    <property type="match status" value="1"/>
</dbReference>
<dbReference type="PANTHER" id="PTHR46384:SF1">
    <property type="entry name" value="MOTILE SPERM DOMAIN-CONTAINING PROTEIN 2"/>
    <property type="match status" value="1"/>
</dbReference>
<gene>
    <name evidence="5" type="ORF">HFQ381_LOCUS5004</name>
    <name evidence="6" type="ORF">UJA718_LOCUS4472</name>
</gene>
<dbReference type="SUPFAM" id="SSF52087">
    <property type="entry name" value="CRAL/TRIO domain"/>
    <property type="match status" value="1"/>
</dbReference>
<organism evidence="5 7">
    <name type="scientific">Rotaria socialis</name>
    <dbReference type="NCBI Taxonomy" id="392032"/>
    <lineage>
        <taxon>Eukaryota</taxon>
        <taxon>Metazoa</taxon>
        <taxon>Spiralia</taxon>
        <taxon>Gnathifera</taxon>
        <taxon>Rotifera</taxon>
        <taxon>Eurotatoria</taxon>
        <taxon>Bdelloidea</taxon>
        <taxon>Philodinida</taxon>
        <taxon>Philodinidae</taxon>
        <taxon>Rotaria</taxon>
    </lineage>
</organism>
<dbReference type="Pfam" id="PF00650">
    <property type="entry name" value="CRAL_TRIO"/>
    <property type="match status" value="1"/>
</dbReference>
<feature type="region of interest" description="Disordered" evidence="1">
    <location>
        <begin position="272"/>
        <end position="325"/>
    </location>
</feature>
<dbReference type="InterPro" id="IPR008962">
    <property type="entry name" value="PapD-like_sf"/>
</dbReference>
<feature type="transmembrane region" description="Helical" evidence="2">
    <location>
        <begin position="531"/>
        <end position="551"/>
    </location>
</feature>
<dbReference type="PROSITE" id="PS50191">
    <property type="entry name" value="CRAL_TRIO"/>
    <property type="match status" value="1"/>
</dbReference>
<dbReference type="AlphaFoldDB" id="A0A819YPT2"/>
<dbReference type="InterPro" id="IPR053012">
    <property type="entry name" value="ER-organelle_contact"/>
</dbReference>
<reference evidence="5" key="1">
    <citation type="submission" date="2021-02" db="EMBL/GenBank/DDBJ databases">
        <authorList>
            <person name="Nowell W R."/>
        </authorList>
    </citation>
    <scope>NUCLEOTIDE SEQUENCE</scope>
</reference>
<evidence type="ECO:0000313" key="7">
    <source>
        <dbReference type="Proteomes" id="UP000663851"/>
    </source>
</evidence>
<dbReference type="EMBL" id="CAJOBP010000360">
    <property type="protein sequence ID" value="CAF4167370.1"/>
    <property type="molecule type" value="Genomic_DNA"/>
</dbReference>
<dbReference type="CDD" id="cd00170">
    <property type="entry name" value="SEC14"/>
    <property type="match status" value="1"/>
</dbReference>
<evidence type="ECO:0000259" key="4">
    <source>
        <dbReference type="PROSITE" id="PS50202"/>
    </source>
</evidence>
<keyword evidence="2" id="KW-0812">Transmembrane</keyword>
<dbReference type="InterPro" id="IPR013783">
    <property type="entry name" value="Ig-like_fold"/>
</dbReference>
<protein>
    <recommendedName>
        <fullName evidence="9">Motile sperm domain-containing protein 2</fullName>
    </recommendedName>
</protein>
<evidence type="ECO:0008006" key="9">
    <source>
        <dbReference type="Google" id="ProtNLM"/>
    </source>
</evidence>
<dbReference type="InterPro" id="IPR001251">
    <property type="entry name" value="CRAL-TRIO_dom"/>
</dbReference>
<dbReference type="Gene3D" id="2.60.40.10">
    <property type="entry name" value="Immunoglobulins"/>
    <property type="match status" value="1"/>
</dbReference>
<evidence type="ECO:0000313" key="6">
    <source>
        <dbReference type="EMBL" id="CAF4167370.1"/>
    </source>
</evidence>
<dbReference type="PROSITE" id="PS50202">
    <property type="entry name" value="MSP"/>
    <property type="match status" value="1"/>
</dbReference>
<accession>A0A819YPT2</accession>
<dbReference type="Pfam" id="PF00635">
    <property type="entry name" value="Motile_Sperm"/>
    <property type="match status" value="1"/>
</dbReference>
<keyword evidence="2" id="KW-0472">Membrane</keyword>
<feature type="compositionally biased region" description="Polar residues" evidence="1">
    <location>
        <begin position="316"/>
        <end position="325"/>
    </location>
</feature>
<name>A0A819YPT2_9BILA</name>
<dbReference type="SMART" id="SM00516">
    <property type="entry name" value="SEC14"/>
    <property type="match status" value="1"/>
</dbReference>
<evidence type="ECO:0000259" key="3">
    <source>
        <dbReference type="PROSITE" id="PS50191"/>
    </source>
</evidence>
<dbReference type="Gene3D" id="3.40.525.10">
    <property type="entry name" value="CRAL-TRIO lipid binding domain"/>
    <property type="match status" value="1"/>
</dbReference>
<dbReference type="InterPro" id="IPR036865">
    <property type="entry name" value="CRAL-TRIO_dom_sf"/>
</dbReference>
<evidence type="ECO:0000256" key="2">
    <source>
        <dbReference type="SAM" id="Phobius"/>
    </source>
</evidence>
<dbReference type="GO" id="GO:0012505">
    <property type="term" value="C:endomembrane system"/>
    <property type="evidence" value="ECO:0007669"/>
    <property type="project" value="TreeGrafter"/>
</dbReference>
<sequence>MASSIPIFKTLISVEHFRVLVNDHFQKQISEFQQYDRRDIQRFNHIDEYTLMFIQHGQFGTNFDKNRAFHIFDAAMTWRKANNVYDVSTNEFPADYFDRNAIYFKNHDRHNHRLLHFVVRTFNKGQEDNEAVKRFMIYNFEKHVRRHPGEKIVIIFDLSETGLRNLDYELVKFIIGCAQTYYPGLLAYMIEYNMPFILTAAWKIIRSWLPSEAEQFIKFVDTKSITQFVRPDQLSVAMGGTDTTNYVHIRDPINETVEDPMNANSKKKVTFADTNSLDPTPSSSPPTESPLTTDNVTRFDLSPSDELMTPEESNPPILTSDSSHTVTRKSILQKATVVNGYIGEEKVYHGLSIRPCNEMIFDRLDSSSNGTADCIQTLSLTNVGDKILTFKIKTTSPDKFRVKPGCSLLHPGASATISVYLLKAYCTPTSDINKEKFLIIWTLIGHELKQAQLVEFWKTVPSSVLYEHRLKCVLGNKSTSVTSINQSNETNSLRSSISSDPSIVEMQNILKDSIELQKTSMMQTSRELKQIRYFLLITFAFLFLILLWDVYKFFFPFSSSSSSSSSVKSDLFYAYGAIIHRKKEKTRQCKNHDLGKQMNDMEINLINLIADVGDFASTALNFLLTLDTSSTYYFEAPHITIIAKKCVVCARADQ</sequence>
<dbReference type="EMBL" id="CAJOBO010000204">
    <property type="protein sequence ID" value="CAF4161598.1"/>
    <property type="molecule type" value="Genomic_DNA"/>
</dbReference>
<proteinExistence type="predicted"/>
<dbReference type="PANTHER" id="PTHR46384">
    <property type="entry name" value="MOTILE SPERM DOMAIN-CONTAINING PROTEIN 2"/>
    <property type="match status" value="1"/>
</dbReference>
<dbReference type="GO" id="GO:0140284">
    <property type="term" value="C:endoplasmic reticulum-endosome membrane contact site"/>
    <property type="evidence" value="ECO:0007669"/>
    <property type="project" value="TreeGrafter"/>
</dbReference>
<dbReference type="InterPro" id="IPR000535">
    <property type="entry name" value="MSP_dom"/>
</dbReference>
<keyword evidence="8" id="KW-1185">Reference proteome</keyword>
<evidence type="ECO:0000313" key="8">
    <source>
        <dbReference type="Proteomes" id="UP000663873"/>
    </source>
</evidence>
<dbReference type="Proteomes" id="UP000663873">
    <property type="component" value="Unassembled WGS sequence"/>
</dbReference>
<keyword evidence="2" id="KW-1133">Transmembrane helix</keyword>